<proteinExistence type="predicted"/>
<dbReference type="EMBL" id="DVMO01000067">
    <property type="protein sequence ID" value="HIU27649.1"/>
    <property type="molecule type" value="Genomic_DNA"/>
</dbReference>
<dbReference type="SMART" id="SM00060">
    <property type="entry name" value="FN3"/>
    <property type="match status" value="2"/>
</dbReference>
<comment type="caution">
    <text evidence="3">The sequence shown here is derived from an EMBL/GenBank/DDBJ whole genome shotgun (WGS) entry which is preliminary data.</text>
</comment>
<gene>
    <name evidence="3" type="ORF">IAD16_04670</name>
</gene>
<name>A0A9D1I3Q4_9FIRM</name>
<dbReference type="PROSITE" id="PS50853">
    <property type="entry name" value="FN3"/>
    <property type="match status" value="1"/>
</dbReference>
<sequence>MKKKPNKVWIYTVRALAVIALLIFLFSGCSSVPGSLETPEGVETAAISLHTAELSWKEVERATAYEVSVIEARYAGATGAAEAAEAAGGTGAAEAAEVAENAGDTGANGTACQIIETDEAAASIQGLKAGTEYQATVTAIYEVDEDDKEDVCSEPSEPVTFVTETPQIGQVASVEAKAGGTSSVILSWQQYQEENTNADGSAPAVSYIVYYSDKESGSYEAVAEGITETSYTHTGLAAKTTGYYKVTAVVTMDEKDFEGPQPETPVSATTEAATYCGGQTGTAGSGTAGAGSSGDKSGQSSNAGLSSAQKQAQARAVAQQIAAGIGTQGTDLERVAKAAQAVSAYCSKATYTTEGSDYSQAYGVFIKGEYSCAGATRALGMVLEYMGYKWEHVNPNQWTHQWCKVTMDGQAGWADGQIGMAGYGEHPFV</sequence>
<dbReference type="InterPro" id="IPR003961">
    <property type="entry name" value="FN3_dom"/>
</dbReference>
<evidence type="ECO:0000313" key="3">
    <source>
        <dbReference type="EMBL" id="HIU27649.1"/>
    </source>
</evidence>
<dbReference type="InterPro" id="IPR013783">
    <property type="entry name" value="Ig-like_fold"/>
</dbReference>
<feature type="region of interest" description="Disordered" evidence="1">
    <location>
        <begin position="284"/>
        <end position="308"/>
    </location>
</feature>
<evidence type="ECO:0000259" key="2">
    <source>
        <dbReference type="PROSITE" id="PS50853"/>
    </source>
</evidence>
<evidence type="ECO:0000313" key="4">
    <source>
        <dbReference type="Proteomes" id="UP000824091"/>
    </source>
</evidence>
<organism evidence="3 4">
    <name type="scientific">Candidatus Fimisoma avicola</name>
    <dbReference type="NCBI Taxonomy" id="2840826"/>
    <lineage>
        <taxon>Bacteria</taxon>
        <taxon>Bacillati</taxon>
        <taxon>Bacillota</taxon>
        <taxon>Clostridia</taxon>
        <taxon>Eubacteriales</taxon>
        <taxon>Candidatus Fimisoma</taxon>
    </lineage>
</organism>
<dbReference type="Gene3D" id="2.60.40.10">
    <property type="entry name" value="Immunoglobulins"/>
    <property type="match status" value="2"/>
</dbReference>
<protein>
    <recommendedName>
        <fullName evidence="2">Fibronectin type-III domain-containing protein</fullName>
    </recommendedName>
</protein>
<dbReference type="Proteomes" id="UP000824091">
    <property type="component" value="Unassembled WGS sequence"/>
</dbReference>
<dbReference type="InterPro" id="IPR036116">
    <property type="entry name" value="FN3_sf"/>
</dbReference>
<dbReference type="CDD" id="cd00063">
    <property type="entry name" value="FN3"/>
    <property type="match status" value="2"/>
</dbReference>
<feature type="domain" description="Fibronectin type-III" evidence="2">
    <location>
        <begin position="170"/>
        <end position="273"/>
    </location>
</feature>
<reference evidence="3" key="2">
    <citation type="journal article" date="2021" name="PeerJ">
        <title>Extensive microbial diversity within the chicken gut microbiome revealed by metagenomics and culture.</title>
        <authorList>
            <person name="Gilroy R."/>
            <person name="Ravi A."/>
            <person name="Getino M."/>
            <person name="Pursley I."/>
            <person name="Horton D.L."/>
            <person name="Alikhan N.F."/>
            <person name="Baker D."/>
            <person name="Gharbi K."/>
            <person name="Hall N."/>
            <person name="Watson M."/>
            <person name="Adriaenssens E.M."/>
            <person name="Foster-Nyarko E."/>
            <person name="Jarju S."/>
            <person name="Secka A."/>
            <person name="Antonio M."/>
            <person name="Oren A."/>
            <person name="Chaudhuri R.R."/>
            <person name="La Ragione R."/>
            <person name="Hildebrand F."/>
            <person name="Pallen M.J."/>
        </authorList>
    </citation>
    <scope>NUCLEOTIDE SEQUENCE</scope>
    <source>
        <strain evidence="3">11300</strain>
    </source>
</reference>
<reference evidence="3" key="1">
    <citation type="submission" date="2020-10" db="EMBL/GenBank/DDBJ databases">
        <authorList>
            <person name="Gilroy R."/>
        </authorList>
    </citation>
    <scope>NUCLEOTIDE SEQUENCE</scope>
    <source>
        <strain evidence="3">11300</strain>
    </source>
</reference>
<evidence type="ECO:0000256" key="1">
    <source>
        <dbReference type="SAM" id="MobiDB-lite"/>
    </source>
</evidence>
<accession>A0A9D1I3Q4</accession>
<dbReference type="AlphaFoldDB" id="A0A9D1I3Q4"/>
<dbReference type="SUPFAM" id="SSF49265">
    <property type="entry name" value="Fibronectin type III"/>
    <property type="match status" value="1"/>
</dbReference>
<dbReference type="PROSITE" id="PS51257">
    <property type="entry name" value="PROKAR_LIPOPROTEIN"/>
    <property type="match status" value="1"/>
</dbReference>